<dbReference type="Proteomes" id="UP000243200">
    <property type="component" value="Unassembled WGS sequence"/>
</dbReference>
<name>A0A1C3KGA7_PLAOA</name>
<protein>
    <submittedName>
        <fullName evidence="2">PIR protein</fullName>
    </submittedName>
</protein>
<dbReference type="AlphaFoldDB" id="A0A1C3KGA7"/>
<dbReference type="VEuPathDB" id="PlasmoDB:PocGH01_00057400"/>
<proteinExistence type="predicted"/>
<feature type="compositionally biased region" description="Basic and acidic residues" evidence="1">
    <location>
        <begin position="240"/>
        <end position="249"/>
    </location>
</feature>
<evidence type="ECO:0000313" key="3">
    <source>
        <dbReference type="Proteomes" id="UP000243200"/>
    </source>
</evidence>
<gene>
    <name evidence="2" type="primary">PowCR01_000050100</name>
    <name evidence="2" type="ORF">POWCR01_000050100</name>
</gene>
<feature type="region of interest" description="Disordered" evidence="1">
    <location>
        <begin position="240"/>
        <end position="260"/>
    </location>
</feature>
<reference evidence="2 3" key="1">
    <citation type="submission" date="2016-06" db="EMBL/GenBank/DDBJ databases">
        <authorList>
            <consortium name="Pathogen Informatics"/>
        </authorList>
    </citation>
    <scope>NUCLEOTIDE SEQUENCE [LARGE SCALE GENOMIC DNA]</scope>
</reference>
<dbReference type="Pfam" id="PF05795">
    <property type="entry name" value="Plasmodium_Vir"/>
    <property type="match status" value="2"/>
</dbReference>
<dbReference type="OrthoDB" id="387611at2759"/>
<dbReference type="VEuPathDB" id="PlasmoDB:POWCR01_000050100"/>
<evidence type="ECO:0000313" key="2">
    <source>
        <dbReference type="EMBL" id="SBT72736.1"/>
    </source>
</evidence>
<dbReference type="EMBL" id="FLRJ01000127">
    <property type="protein sequence ID" value="SBT72736.1"/>
    <property type="molecule type" value="Genomic_DNA"/>
</dbReference>
<organism evidence="2 3">
    <name type="scientific">Plasmodium ovale</name>
    <name type="common">malaria parasite P. ovale</name>
    <dbReference type="NCBI Taxonomy" id="36330"/>
    <lineage>
        <taxon>Eukaryota</taxon>
        <taxon>Sar</taxon>
        <taxon>Alveolata</taxon>
        <taxon>Apicomplexa</taxon>
        <taxon>Aconoidasida</taxon>
        <taxon>Haemosporida</taxon>
        <taxon>Plasmodiidae</taxon>
        <taxon>Plasmodium</taxon>
        <taxon>Plasmodium (Plasmodium)</taxon>
    </lineage>
</organism>
<accession>A0A1C3KGA7</accession>
<dbReference type="InterPro" id="IPR008780">
    <property type="entry name" value="Plasmodium_Vir"/>
</dbReference>
<evidence type="ECO:0000256" key="1">
    <source>
        <dbReference type="SAM" id="MobiDB-lite"/>
    </source>
</evidence>
<sequence length="344" mass="40059">MITTCKGKSELPSCKIYELFNKEKGDSDEFNNDCNIIHGRLLYNGILDLCKRLGGNLLTFFSNDERNNSLNCDCEFLQYWLFNEIFKNSSLTDDSMHTGTLSQFYNTWEKIMKKSLFKKKCEPNNILFNTLSLQDLIFRKDMYDYIYNYDNFDKIVSSGEKICDKFSIYLPSMREKYETFKSSCAVSNKKCTHDIKSLEKYNPDNLCGRYSCQREELCSKYFQENSKEIHLQVAGSLQDVKREDSREGEAVTPEEESETSTIMTTVGPSLLGLFIISFISFKFTPIRSWLNERILKKRNIDEYLDDESSNEMLDNYFIPENGESGKNEYGLAYHSAENIGDYNI</sequence>